<evidence type="ECO:0000256" key="5">
    <source>
        <dbReference type="ARBA" id="ARBA00022777"/>
    </source>
</evidence>
<keyword evidence="10" id="KW-1133">Transmembrane helix</keyword>
<protein>
    <recommendedName>
        <fullName evidence="1">non-specific serine/threonine protein kinase</fullName>
        <ecNumber evidence="1">2.7.11.1</ecNumber>
    </recommendedName>
</protein>
<dbReference type="InterPro" id="IPR005543">
    <property type="entry name" value="PASTA_dom"/>
</dbReference>
<feature type="domain" description="PASTA" evidence="12">
    <location>
        <begin position="473"/>
        <end position="541"/>
    </location>
</feature>
<gene>
    <name evidence="13" type="ORF">FHX42_003000</name>
</gene>
<dbReference type="GO" id="GO:0004674">
    <property type="term" value="F:protein serine/threonine kinase activity"/>
    <property type="evidence" value="ECO:0007669"/>
    <property type="project" value="UniProtKB-KW"/>
</dbReference>
<dbReference type="SMART" id="SM00220">
    <property type="entry name" value="S_TKc"/>
    <property type="match status" value="1"/>
</dbReference>
<feature type="domain" description="PASTA" evidence="12">
    <location>
        <begin position="542"/>
        <end position="611"/>
    </location>
</feature>
<sequence length="672" mass="70332">MSAETHQGGSLVGNMLEGRYRVDSLIARGGMSAVYRGLDTRLDRPVALKVMDAQYSGDRSFVDRFEGEARAAARLHHPDVVAVYDQGVDRTPSGDHVYLVMQLVEGGTLRDLIRQHGRLTLPVATSVMTSVLSALTAAHEAGMIHRDIKPENVLIGPGGSVKVADFGLVRAAASAGTTSGSVILGTVAYLSPEQVTTGAADARTDIYAAGVVLYEMLTGRPPYSGDTALSVAYRHVNDDIPAPGESVPEIPPALDDLVMRATRRDASARPPDAATFLAELQALRRNLGVESAVVPVPTGGPDTSGSDATGTDDGPVTDRFPTVDEDSPPSLGAGTPVEGPRGTRALVRTALDTDRTQDMAAVDTRATEKPGPSRTRRRGRRAVAISTVVVLVLAGLVGGVAWWFGSGRYIEVPRVTGKPQAAAQRVLHGAELTPKITKQYDNAVPAGTVISSSPGQGSRALAGTEITLVISKGKPKVPEVPAGSSVQEARTILRQAKLRPRVDPSAKRYHNSVSEGRVIGVSPAPGTSINSGATVTIVVSKGAPPVAVPDVRGMSRQQAFAKLRQAGFTPYESGRTFAEGVATDHVVSTSPGTGTKVRLKDSPKVGVVLSNAVKVPDLGRTTVKQAQQRARSLGLKLNVRSLLQRPNAVILSQEPSAGSTVKPGTTITVTAL</sequence>
<evidence type="ECO:0000313" key="14">
    <source>
        <dbReference type="Proteomes" id="UP000569329"/>
    </source>
</evidence>
<keyword evidence="4" id="KW-0547">Nucleotide-binding</keyword>
<feature type="domain" description="Protein kinase" evidence="11">
    <location>
        <begin position="20"/>
        <end position="283"/>
    </location>
</feature>
<dbReference type="NCBIfam" id="NF033483">
    <property type="entry name" value="PknB_PASTA_kin"/>
    <property type="match status" value="1"/>
</dbReference>
<feature type="transmembrane region" description="Helical" evidence="10">
    <location>
        <begin position="382"/>
        <end position="404"/>
    </location>
</feature>
<evidence type="ECO:0000313" key="13">
    <source>
        <dbReference type="EMBL" id="MBA8825634.1"/>
    </source>
</evidence>
<feature type="domain" description="PASTA" evidence="12">
    <location>
        <begin position="612"/>
        <end position="672"/>
    </location>
</feature>
<evidence type="ECO:0000256" key="6">
    <source>
        <dbReference type="ARBA" id="ARBA00022840"/>
    </source>
</evidence>
<dbReference type="RefSeq" id="WP_235987356.1">
    <property type="nucleotide sequence ID" value="NZ_JACGWZ010000004.1"/>
</dbReference>
<keyword evidence="10" id="KW-0472">Membrane</keyword>
<feature type="region of interest" description="Disordered" evidence="9">
    <location>
        <begin position="293"/>
        <end position="341"/>
    </location>
</feature>
<dbReference type="CDD" id="cd06577">
    <property type="entry name" value="PASTA_pknB"/>
    <property type="match status" value="4"/>
</dbReference>
<dbReference type="SMART" id="SM00740">
    <property type="entry name" value="PASTA"/>
    <property type="match status" value="4"/>
</dbReference>
<dbReference type="InterPro" id="IPR011009">
    <property type="entry name" value="Kinase-like_dom_sf"/>
</dbReference>
<keyword evidence="2" id="KW-0723">Serine/threonine-protein kinase</keyword>
<evidence type="ECO:0000256" key="8">
    <source>
        <dbReference type="ARBA" id="ARBA00048679"/>
    </source>
</evidence>
<organism evidence="13 14">
    <name type="scientific">Halosaccharopolyspora lacisalsi</name>
    <dbReference type="NCBI Taxonomy" id="1000566"/>
    <lineage>
        <taxon>Bacteria</taxon>
        <taxon>Bacillati</taxon>
        <taxon>Actinomycetota</taxon>
        <taxon>Actinomycetes</taxon>
        <taxon>Pseudonocardiales</taxon>
        <taxon>Pseudonocardiaceae</taxon>
        <taxon>Halosaccharopolyspora</taxon>
    </lineage>
</organism>
<keyword evidence="3 13" id="KW-0808">Transferase</keyword>
<keyword evidence="6" id="KW-0067">ATP-binding</keyword>
<feature type="compositionally biased region" description="Low complexity" evidence="9">
    <location>
        <begin position="299"/>
        <end position="314"/>
    </location>
</feature>
<keyword evidence="5 13" id="KW-0418">Kinase</keyword>
<dbReference type="FunFam" id="3.30.200.20:FF:000035">
    <property type="entry name" value="Serine/threonine protein kinase Stk1"/>
    <property type="match status" value="1"/>
</dbReference>
<dbReference type="EMBL" id="JACGWZ010000004">
    <property type="protein sequence ID" value="MBA8825634.1"/>
    <property type="molecule type" value="Genomic_DNA"/>
</dbReference>
<dbReference type="PROSITE" id="PS50011">
    <property type="entry name" value="PROTEIN_KINASE_DOM"/>
    <property type="match status" value="1"/>
</dbReference>
<comment type="caution">
    <text evidence="13">The sequence shown here is derived from an EMBL/GenBank/DDBJ whole genome shotgun (WGS) entry which is preliminary data.</text>
</comment>
<dbReference type="PANTHER" id="PTHR43289:SF34">
    <property type="entry name" value="SERINE_THREONINE-PROTEIN KINASE YBDM-RELATED"/>
    <property type="match status" value="1"/>
</dbReference>
<evidence type="ECO:0000256" key="7">
    <source>
        <dbReference type="ARBA" id="ARBA00047899"/>
    </source>
</evidence>
<accession>A0A839DVV4</accession>
<comment type="catalytic activity">
    <reaction evidence="7">
        <text>L-threonyl-[protein] + ATP = O-phospho-L-threonyl-[protein] + ADP + H(+)</text>
        <dbReference type="Rhea" id="RHEA:46608"/>
        <dbReference type="Rhea" id="RHEA-COMP:11060"/>
        <dbReference type="Rhea" id="RHEA-COMP:11605"/>
        <dbReference type="ChEBI" id="CHEBI:15378"/>
        <dbReference type="ChEBI" id="CHEBI:30013"/>
        <dbReference type="ChEBI" id="CHEBI:30616"/>
        <dbReference type="ChEBI" id="CHEBI:61977"/>
        <dbReference type="ChEBI" id="CHEBI:456216"/>
        <dbReference type="EC" id="2.7.11.1"/>
    </reaction>
</comment>
<dbReference type="Gene3D" id="3.30.10.20">
    <property type="match status" value="4"/>
</dbReference>
<dbReference type="Gene3D" id="1.10.510.10">
    <property type="entry name" value="Transferase(Phosphotransferase) domain 1"/>
    <property type="match status" value="1"/>
</dbReference>
<dbReference type="Pfam" id="PF03793">
    <property type="entry name" value="PASTA"/>
    <property type="match status" value="4"/>
</dbReference>
<dbReference type="SUPFAM" id="SSF56112">
    <property type="entry name" value="Protein kinase-like (PK-like)"/>
    <property type="match status" value="1"/>
</dbReference>
<dbReference type="FunFam" id="1.10.510.10:FF:000021">
    <property type="entry name" value="Serine/threonine protein kinase"/>
    <property type="match status" value="1"/>
</dbReference>
<evidence type="ECO:0000256" key="1">
    <source>
        <dbReference type="ARBA" id="ARBA00012513"/>
    </source>
</evidence>
<dbReference type="PROSITE" id="PS00108">
    <property type="entry name" value="PROTEIN_KINASE_ST"/>
    <property type="match status" value="1"/>
</dbReference>
<evidence type="ECO:0000259" key="11">
    <source>
        <dbReference type="PROSITE" id="PS50011"/>
    </source>
</evidence>
<name>A0A839DVV4_9PSEU</name>
<dbReference type="PANTHER" id="PTHR43289">
    <property type="entry name" value="MITOGEN-ACTIVATED PROTEIN KINASE KINASE KINASE 20-RELATED"/>
    <property type="match status" value="1"/>
</dbReference>
<dbReference type="InterPro" id="IPR008271">
    <property type="entry name" value="Ser/Thr_kinase_AS"/>
</dbReference>
<dbReference type="Gene3D" id="3.30.200.20">
    <property type="entry name" value="Phosphorylase Kinase, domain 1"/>
    <property type="match status" value="1"/>
</dbReference>
<dbReference type="CDD" id="cd14014">
    <property type="entry name" value="STKc_PknB_like"/>
    <property type="match status" value="1"/>
</dbReference>
<feature type="domain" description="PASTA" evidence="12">
    <location>
        <begin position="406"/>
        <end position="472"/>
    </location>
</feature>
<proteinExistence type="predicted"/>
<dbReference type="Pfam" id="PF00069">
    <property type="entry name" value="Pkinase"/>
    <property type="match status" value="1"/>
</dbReference>
<dbReference type="Proteomes" id="UP000569329">
    <property type="component" value="Unassembled WGS sequence"/>
</dbReference>
<dbReference type="GO" id="GO:0045717">
    <property type="term" value="P:negative regulation of fatty acid biosynthetic process"/>
    <property type="evidence" value="ECO:0007669"/>
    <property type="project" value="UniProtKB-ARBA"/>
</dbReference>
<reference evidence="13 14" key="1">
    <citation type="submission" date="2020-07" db="EMBL/GenBank/DDBJ databases">
        <title>Sequencing the genomes of 1000 actinobacteria strains.</title>
        <authorList>
            <person name="Klenk H.-P."/>
        </authorList>
    </citation>
    <scope>NUCLEOTIDE SEQUENCE [LARGE SCALE GENOMIC DNA]</scope>
    <source>
        <strain evidence="13 14">DSM 45975</strain>
    </source>
</reference>
<dbReference type="PROSITE" id="PS51178">
    <property type="entry name" value="PASTA"/>
    <property type="match status" value="4"/>
</dbReference>
<comment type="catalytic activity">
    <reaction evidence="8">
        <text>L-seryl-[protein] + ATP = O-phospho-L-seryl-[protein] + ADP + H(+)</text>
        <dbReference type="Rhea" id="RHEA:17989"/>
        <dbReference type="Rhea" id="RHEA-COMP:9863"/>
        <dbReference type="Rhea" id="RHEA-COMP:11604"/>
        <dbReference type="ChEBI" id="CHEBI:15378"/>
        <dbReference type="ChEBI" id="CHEBI:29999"/>
        <dbReference type="ChEBI" id="CHEBI:30616"/>
        <dbReference type="ChEBI" id="CHEBI:83421"/>
        <dbReference type="ChEBI" id="CHEBI:456216"/>
        <dbReference type="EC" id="2.7.11.1"/>
    </reaction>
</comment>
<evidence type="ECO:0000256" key="4">
    <source>
        <dbReference type="ARBA" id="ARBA00022741"/>
    </source>
</evidence>
<evidence type="ECO:0000256" key="10">
    <source>
        <dbReference type="SAM" id="Phobius"/>
    </source>
</evidence>
<keyword evidence="10" id="KW-0812">Transmembrane</keyword>
<keyword evidence="14" id="KW-1185">Reference proteome</keyword>
<dbReference type="InterPro" id="IPR000719">
    <property type="entry name" value="Prot_kinase_dom"/>
</dbReference>
<evidence type="ECO:0000256" key="2">
    <source>
        <dbReference type="ARBA" id="ARBA00022527"/>
    </source>
</evidence>
<evidence type="ECO:0000256" key="3">
    <source>
        <dbReference type="ARBA" id="ARBA00022679"/>
    </source>
</evidence>
<dbReference type="EC" id="2.7.11.1" evidence="1"/>
<dbReference type="AlphaFoldDB" id="A0A839DVV4"/>
<dbReference type="GO" id="GO:0005524">
    <property type="term" value="F:ATP binding"/>
    <property type="evidence" value="ECO:0007669"/>
    <property type="project" value="UniProtKB-KW"/>
</dbReference>
<evidence type="ECO:0000256" key="9">
    <source>
        <dbReference type="SAM" id="MobiDB-lite"/>
    </source>
</evidence>
<evidence type="ECO:0000259" key="12">
    <source>
        <dbReference type="PROSITE" id="PS51178"/>
    </source>
</evidence>